<comment type="similarity">
    <text evidence="4">Belongs to the snurportin family.</text>
</comment>
<protein>
    <recommendedName>
        <fullName evidence="5">Snurportin-1</fullName>
    </recommendedName>
</protein>
<evidence type="ECO:0000313" key="12">
    <source>
        <dbReference type="EMBL" id="JAB56716.1"/>
    </source>
</evidence>
<dbReference type="InterPro" id="IPR047857">
    <property type="entry name" value="Snurportin1_C"/>
</dbReference>
<dbReference type="InterPro" id="IPR017336">
    <property type="entry name" value="Snurportin-1"/>
</dbReference>
<evidence type="ECO:0000256" key="6">
    <source>
        <dbReference type="ARBA" id="ARBA00022448"/>
    </source>
</evidence>
<evidence type="ECO:0000256" key="7">
    <source>
        <dbReference type="ARBA" id="ARBA00022490"/>
    </source>
</evidence>
<evidence type="ECO:0000256" key="8">
    <source>
        <dbReference type="ARBA" id="ARBA00022884"/>
    </source>
</evidence>
<dbReference type="Gene3D" id="3.30.470.30">
    <property type="entry name" value="DNA ligase/mRNA capping enzyme"/>
    <property type="match status" value="1"/>
</dbReference>
<dbReference type="CDD" id="cd09232">
    <property type="entry name" value="Snurportin-1_C"/>
    <property type="match status" value="1"/>
</dbReference>
<sequence length="316" mass="37690">ESSTESHTKLFKCRNKIDIRQNDRRKLLLKEQKESRNSVIDSSRNLFEESSESVQYSGNRRFRDKFYTNKLQLSEWLSEKPDDLIENWYLVPVPIGLRCLVKIKKGMCHCYDNSGRVRRAFKIMNNPHVNKQKLTVLDCILANKTFYIIDNLVYNNLPLIDCDCEFRFSWLSGKFEEDQVESYTSVEGFNFKKLPYYSFTNQNAIDSCLIQYPMFKNNNPKLDGLLFYHKMSNYVFGKTPTVTWLFMFMIPEVLGLQSVHPEYMNQKPEYDDYRDFIAEFEENRRLKKQNRQTTTTTSPDIEEESMEEEIYDDDFE</sequence>
<keyword evidence="8" id="KW-0694">RNA-binding</keyword>
<evidence type="ECO:0000259" key="11">
    <source>
        <dbReference type="Pfam" id="PF21974"/>
    </source>
</evidence>
<organism evidence="12">
    <name type="scientific">Corethrella appendiculata</name>
    <dbReference type="NCBI Taxonomy" id="1370023"/>
    <lineage>
        <taxon>Eukaryota</taxon>
        <taxon>Metazoa</taxon>
        <taxon>Ecdysozoa</taxon>
        <taxon>Arthropoda</taxon>
        <taxon>Hexapoda</taxon>
        <taxon>Insecta</taxon>
        <taxon>Pterygota</taxon>
        <taxon>Neoptera</taxon>
        <taxon>Endopterygota</taxon>
        <taxon>Diptera</taxon>
        <taxon>Nematocera</taxon>
        <taxon>Culicoidea</taxon>
        <taxon>Chaoboridae</taxon>
        <taxon>Corethrella</taxon>
    </lineage>
</organism>
<reference evidence="12" key="1">
    <citation type="journal article" date="2014" name="Insect Biochem. Mol. Biol.">
        <title>An insight into the sialome of the frog biting fly, Corethrella appendiculata.</title>
        <authorList>
            <person name="Ribeiro J.M.C."/>
            <person name="Chagas A.C."/>
            <person name="Pham V.M."/>
            <person name="Lounibos L.P."/>
            <person name="Calvo E."/>
        </authorList>
    </citation>
    <scope>NUCLEOTIDE SEQUENCE</scope>
    <source>
        <tissue evidence="12">Salivary glands</tissue>
    </source>
</reference>
<dbReference type="PANTHER" id="PTHR13403">
    <property type="entry name" value="SNURPORTIN1 RNUT1 PROTEIN RNA, U TRANSPORTER 1"/>
    <property type="match status" value="1"/>
</dbReference>
<dbReference type="EMBL" id="GANO01003155">
    <property type="protein sequence ID" value="JAB56716.1"/>
    <property type="molecule type" value="mRNA"/>
</dbReference>
<keyword evidence="9" id="KW-0539">Nucleus</keyword>
<feature type="region of interest" description="Disordered" evidence="10">
    <location>
        <begin position="285"/>
        <end position="316"/>
    </location>
</feature>
<keyword evidence="12" id="KW-0675">Receptor</keyword>
<evidence type="ECO:0000256" key="9">
    <source>
        <dbReference type="ARBA" id="ARBA00023242"/>
    </source>
</evidence>
<dbReference type="SUPFAM" id="SSF56091">
    <property type="entry name" value="DNA ligase/mRNA capping enzyme, catalytic domain"/>
    <property type="match status" value="1"/>
</dbReference>
<evidence type="ECO:0000256" key="1">
    <source>
        <dbReference type="ARBA" id="ARBA00003975"/>
    </source>
</evidence>
<comment type="subcellular location">
    <subcellularLocation>
        <location evidence="3">Cytoplasm</location>
    </subcellularLocation>
    <subcellularLocation>
        <location evidence="2">Nucleus</location>
    </subcellularLocation>
</comment>
<feature type="compositionally biased region" description="Acidic residues" evidence="10">
    <location>
        <begin position="300"/>
        <end position="316"/>
    </location>
</feature>
<dbReference type="PANTHER" id="PTHR13403:SF6">
    <property type="entry name" value="SNURPORTIN-1"/>
    <property type="match status" value="1"/>
</dbReference>
<keyword evidence="6" id="KW-0813">Transport</keyword>
<feature type="non-terminal residue" evidence="12">
    <location>
        <position position="1"/>
    </location>
</feature>
<dbReference type="GO" id="GO:0003723">
    <property type="term" value="F:RNA binding"/>
    <property type="evidence" value="ECO:0007669"/>
    <property type="project" value="UniProtKB-KW"/>
</dbReference>
<evidence type="ECO:0000256" key="10">
    <source>
        <dbReference type="SAM" id="MobiDB-lite"/>
    </source>
</evidence>
<dbReference type="AlphaFoldDB" id="U5EQS0"/>
<dbReference type="GO" id="GO:0005737">
    <property type="term" value="C:cytoplasm"/>
    <property type="evidence" value="ECO:0007669"/>
    <property type="project" value="UniProtKB-SubCell"/>
</dbReference>
<dbReference type="GO" id="GO:0061015">
    <property type="term" value="P:snRNA import into nucleus"/>
    <property type="evidence" value="ECO:0007669"/>
    <property type="project" value="InterPro"/>
</dbReference>
<evidence type="ECO:0000256" key="2">
    <source>
        <dbReference type="ARBA" id="ARBA00004123"/>
    </source>
</evidence>
<dbReference type="Pfam" id="PF21974">
    <property type="entry name" value="SPN1_m3Gcap_bd"/>
    <property type="match status" value="1"/>
</dbReference>
<evidence type="ECO:0000256" key="5">
    <source>
        <dbReference type="ARBA" id="ARBA00016034"/>
    </source>
</evidence>
<dbReference type="GO" id="GO:0005634">
    <property type="term" value="C:nucleus"/>
    <property type="evidence" value="ECO:0007669"/>
    <property type="project" value="UniProtKB-SubCell"/>
</dbReference>
<evidence type="ECO:0000256" key="4">
    <source>
        <dbReference type="ARBA" id="ARBA00007540"/>
    </source>
</evidence>
<evidence type="ECO:0000256" key="3">
    <source>
        <dbReference type="ARBA" id="ARBA00004496"/>
    </source>
</evidence>
<keyword evidence="7" id="KW-0963">Cytoplasm</keyword>
<feature type="domain" description="Snurportin-1 m3G cap-binding" evidence="11">
    <location>
        <begin position="70"/>
        <end position="245"/>
    </location>
</feature>
<proteinExistence type="evidence at transcript level"/>
<accession>U5EQS0</accession>
<name>U5EQS0_9DIPT</name>
<comment type="function">
    <text evidence="1">Functions as an U snRNP-specific nuclear import adapter. Involved in the trimethylguanosine (m3G)-cap-dependent nuclear import of U snRNPs. Binds specifically to the terminal m3G-cap U snRNAs.</text>
</comment>